<gene>
    <name evidence="1" type="ORF">G9Q97_20840</name>
</gene>
<proteinExistence type="predicted"/>
<name>A0ABX0HBI6_9BACT</name>
<accession>A0ABX0HBI6</accession>
<organism evidence="1 2">
    <name type="scientific">Cyclobacterium plantarum</name>
    <dbReference type="NCBI Taxonomy" id="2716263"/>
    <lineage>
        <taxon>Bacteria</taxon>
        <taxon>Pseudomonadati</taxon>
        <taxon>Bacteroidota</taxon>
        <taxon>Cytophagia</taxon>
        <taxon>Cytophagales</taxon>
        <taxon>Cyclobacteriaceae</taxon>
        <taxon>Cyclobacterium</taxon>
    </lineage>
</organism>
<dbReference type="RefSeq" id="WP_166150470.1">
    <property type="nucleotide sequence ID" value="NZ_JAANYN010000011.1"/>
</dbReference>
<sequence>MADVHELETRSYNMSWIKGKDTKPEMLDMEFLQEPVFPSCYYY</sequence>
<reference evidence="1 2" key="1">
    <citation type="submission" date="2020-03" db="EMBL/GenBank/DDBJ databases">
        <title>Cyclobacterium plantarum sp. nov., a marine bacterium isolated from a coastal-marine wetland.</title>
        <authorList>
            <person name="Sanchez-Porro C."/>
            <person name="Ventosa A."/>
            <person name="Amoozegar M."/>
        </authorList>
    </citation>
    <scope>NUCLEOTIDE SEQUENCE [LARGE SCALE GENOMIC DNA]</scope>
    <source>
        <strain evidence="1 2">GBPx2</strain>
    </source>
</reference>
<protein>
    <submittedName>
        <fullName evidence="1">Uncharacterized protein</fullName>
    </submittedName>
</protein>
<keyword evidence="2" id="KW-1185">Reference proteome</keyword>
<evidence type="ECO:0000313" key="1">
    <source>
        <dbReference type="EMBL" id="NHE59265.1"/>
    </source>
</evidence>
<evidence type="ECO:0000313" key="2">
    <source>
        <dbReference type="Proteomes" id="UP000649799"/>
    </source>
</evidence>
<dbReference type="EMBL" id="JAANYN010000011">
    <property type="protein sequence ID" value="NHE59265.1"/>
    <property type="molecule type" value="Genomic_DNA"/>
</dbReference>
<comment type="caution">
    <text evidence="1">The sequence shown here is derived from an EMBL/GenBank/DDBJ whole genome shotgun (WGS) entry which is preliminary data.</text>
</comment>
<dbReference type="Proteomes" id="UP000649799">
    <property type="component" value="Unassembled WGS sequence"/>
</dbReference>